<dbReference type="Proteomes" id="UP000663935">
    <property type="component" value="Chromosome"/>
</dbReference>
<dbReference type="EMBL" id="CP071795">
    <property type="protein sequence ID" value="QTD38495.1"/>
    <property type="molecule type" value="Genomic_DNA"/>
</dbReference>
<evidence type="ECO:0000313" key="9">
    <source>
        <dbReference type="Proteomes" id="UP000663935"/>
    </source>
</evidence>
<organism evidence="8 9">
    <name type="scientific">Polaribacter batillariae</name>
    <dbReference type="NCBI Taxonomy" id="2808900"/>
    <lineage>
        <taxon>Bacteria</taxon>
        <taxon>Pseudomonadati</taxon>
        <taxon>Bacteroidota</taxon>
        <taxon>Flavobacteriia</taxon>
        <taxon>Flavobacteriales</taxon>
        <taxon>Flavobacteriaceae</taxon>
    </lineage>
</organism>
<proteinExistence type="inferred from homology"/>
<comment type="cofactor">
    <cofactor evidence="1">
        <name>Ca(2+)</name>
        <dbReference type="ChEBI" id="CHEBI:29108"/>
    </cofactor>
</comment>
<feature type="domain" description="Sulfatase N-terminal" evidence="7">
    <location>
        <begin position="40"/>
        <end position="378"/>
    </location>
</feature>
<comment type="similarity">
    <text evidence="2">Belongs to the sulfatase family.</text>
</comment>
<dbReference type="Gene3D" id="3.40.720.10">
    <property type="entry name" value="Alkaline Phosphatase, subunit A"/>
    <property type="match status" value="1"/>
</dbReference>
<dbReference type="PANTHER" id="PTHR42693:SF42">
    <property type="entry name" value="ARYLSULFATASE G"/>
    <property type="match status" value="1"/>
</dbReference>
<keyword evidence="9" id="KW-1185">Reference proteome</keyword>
<evidence type="ECO:0000313" key="8">
    <source>
        <dbReference type="EMBL" id="QTD38495.1"/>
    </source>
</evidence>
<evidence type="ECO:0000256" key="5">
    <source>
        <dbReference type="ARBA" id="ARBA00022801"/>
    </source>
</evidence>
<evidence type="ECO:0000256" key="1">
    <source>
        <dbReference type="ARBA" id="ARBA00001913"/>
    </source>
</evidence>
<dbReference type="InterPro" id="IPR000917">
    <property type="entry name" value="Sulfatase_N"/>
</dbReference>
<dbReference type="Pfam" id="PF00884">
    <property type="entry name" value="Sulfatase"/>
    <property type="match status" value="1"/>
</dbReference>
<sequence length="478" mass="54206">MKTINFFIVIVSISLAFSCKSKIATSKNKTSETTISTKKPNILIIHVDDLGFHDLSVNGSKIYQTPHLDKLASEAVVFNNAYANYPRCVPSRYAMMTGNYPIKNGNVPDDGFKMNTISDNKNFVKNIKNAGYQTAYFGKWHLGDKNSLKKFGYDYSFAAGHAGSPISFLYPFNVAKKGNGKSKKSPIPDVDKVSKEGDYLMDVMTDNVAKYIKNVDKNKPFMAMFSFYAVHQPLEAKEKDIARNKEEIKNFDFGNQPEFIKEGTGRTKMRQNHPTYAAMVETMDENVGKLLKLLKDLDIDKNTIIVFSSDHGGLSNDGTRKRDLATSNFPLRAGKGWLYDGGIKVPLFVKWANHFQPKKDNESLVMLMDVFPTILDITSQKDLKTNGKSFLPILKNKEKWNNRTVFWHSSKARPVSTGDTKSSAIRKGNYKLIHWYKEKRVELYDMAKDPSESNDLSKEKPQLVAQLLKELNTWKSEF</sequence>
<keyword evidence="5" id="KW-0378">Hydrolase</keyword>
<dbReference type="RefSeq" id="WP_207972625.1">
    <property type="nucleotide sequence ID" value="NZ_CP071795.1"/>
</dbReference>
<evidence type="ECO:0000256" key="3">
    <source>
        <dbReference type="ARBA" id="ARBA00022723"/>
    </source>
</evidence>
<reference evidence="8 9" key="1">
    <citation type="submission" date="2021-03" db="EMBL/GenBank/DDBJ databases">
        <title>Complete genome of Polaribacter_sp.G4M1.</title>
        <authorList>
            <person name="Jeong S.W."/>
            <person name="Bae J.W."/>
        </authorList>
    </citation>
    <scope>NUCLEOTIDE SEQUENCE [LARGE SCALE GENOMIC DNA]</scope>
    <source>
        <strain evidence="8 9">G4M1</strain>
    </source>
</reference>
<evidence type="ECO:0000256" key="4">
    <source>
        <dbReference type="ARBA" id="ARBA00022729"/>
    </source>
</evidence>
<keyword evidence="3" id="KW-0479">Metal-binding</keyword>
<dbReference type="CDD" id="cd16144">
    <property type="entry name" value="ARS_like"/>
    <property type="match status" value="1"/>
</dbReference>
<accession>A0ABX7SW59</accession>
<name>A0ABX7SW59_9FLAO</name>
<keyword evidence="4" id="KW-0732">Signal</keyword>
<evidence type="ECO:0000259" key="7">
    <source>
        <dbReference type="Pfam" id="PF00884"/>
    </source>
</evidence>
<protein>
    <submittedName>
        <fullName evidence="8">Sulfatase</fullName>
    </submittedName>
</protein>
<gene>
    <name evidence="8" type="ORF">JL193_04185</name>
</gene>
<dbReference type="Gene3D" id="3.30.1120.10">
    <property type="match status" value="1"/>
</dbReference>
<dbReference type="PROSITE" id="PS51257">
    <property type="entry name" value="PROKAR_LIPOPROTEIN"/>
    <property type="match status" value="1"/>
</dbReference>
<keyword evidence="6" id="KW-0106">Calcium</keyword>
<dbReference type="InterPro" id="IPR017850">
    <property type="entry name" value="Alkaline_phosphatase_core_sf"/>
</dbReference>
<dbReference type="PANTHER" id="PTHR42693">
    <property type="entry name" value="ARYLSULFATASE FAMILY MEMBER"/>
    <property type="match status" value="1"/>
</dbReference>
<evidence type="ECO:0000256" key="6">
    <source>
        <dbReference type="ARBA" id="ARBA00022837"/>
    </source>
</evidence>
<dbReference type="InterPro" id="IPR050738">
    <property type="entry name" value="Sulfatase"/>
</dbReference>
<dbReference type="SUPFAM" id="SSF53649">
    <property type="entry name" value="Alkaline phosphatase-like"/>
    <property type="match status" value="1"/>
</dbReference>
<evidence type="ECO:0000256" key="2">
    <source>
        <dbReference type="ARBA" id="ARBA00008779"/>
    </source>
</evidence>